<reference evidence="1 2" key="1">
    <citation type="submission" date="2019-03" db="EMBL/GenBank/DDBJ databases">
        <title>Sequencing the genomes of 1000 actinobacteria strains.</title>
        <authorList>
            <person name="Klenk H.-P."/>
        </authorList>
    </citation>
    <scope>NUCLEOTIDE SEQUENCE [LARGE SCALE GENOMIC DNA]</scope>
    <source>
        <strain evidence="1 2">DSM 44969</strain>
    </source>
</reference>
<keyword evidence="2" id="KW-1185">Reference proteome</keyword>
<sequence length="55" mass="5788">MPGDPDPVAGIDRYENAVVAIVKDAAWAETIVGGLVRAAGGRDRARRGARARADR</sequence>
<dbReference type="EMBL" id="SMFZ01000002">
    <property type="protein sequence ID" value="TCK21608.1"/>
    <property type="molecule type" value="Genomic_DNA"/>
</dbReference>
<evidence type="ECO:0000313" key="1">
    <source>
        <dbReference type="EMBL" id="TCK21608.1"/>
    </source>
</evidence>
<evidence type="ECO:0000313" key="2">
    <source>
        <dbReference type="Proteomes" id="UP000295560"/>
    </source>
</evidence>
<protein>
    <submittedName>
        <fullName evidence="1">Uncharacterized protein</fullName>
    </submittedName>
</protein>
<dbReference type="Proteomes" id="UP000295560">
    <property type="component" value="Unassembled WGS sequence"/>
</dbReference>
<gene>
    <name evidence="1" type="ORF">EV378_5597</name>
</gene>
<proteinExistence type="predicted"/>
<comment type="caution">
    <text evidence="1">The sequence shown here is derived from an EMBL/GenBank/DDBJ whole genome shotgun (WGS) entry which is preliminary data.</text>
</comment>
<dbReference type="AlphaFoldDB" id="A0A4R1HIH9"/>
<accession>A0A4R1HIH9</accession>
<name>A0A4R1HIH9_PSEEN</name>
<dbReference type="RefSeq" id="WP_165922507.1">
    <property type="nucleotide sequence ID" value="NZ_SMFZ01000002.1"/>
</dbReference>
<organism evidence="1 2">
    <name type="scientific">Pseudonocardia endophytica</name>
    <dbReference type="NCBI Taxonomy" id="401976"/>
    <lineage>
        <taxon>Bacteria</taxon>
        <taxon>Bacillati</taxon>
        <taxon>Actinomycetota</taxon>
        <taxon>Actinomycetes</taxon>
        <taxon>Pseudonocardiales</taxon>
        <taxon>Pseudonocardiaceae</taxon>
        <taxon>Pseudonocardia</taxon>
    </lineage>
</organism>